<reference evidence="7 8" key="1">
    <citation type="submission" date="2024-08" db="EMBL/GenBank/DDBJ databases">
        <authorList>
            <person name="Cucini C."/>
            <person name="Frati F."/>
        </authorList>
    </citation>
    <scope>NUCLEOTIDE SEQUENCE [LARGE SCALE GENOMIC DNA]</scope>
</reference>
<sequence length="626" mass="70333">MDAEEFRVQGKSMIDFVAKYREEIGLYRVTPTVEPGYLRDLIPMEPPEYPENWKDIMDDTKSKIMVGMTHWQHPRFHAYFPSGASYPSILADIVGDVVGCIGFSWASGPACTELEGIMLDWLAKMMNLPPEFMHATPGSKGGGCIQTSASECVLVSILAARALAIQALKRKNPDQDEGAMLSQLIAYCSKEAHSCVEKGAMIAFVKLRILETDDEFSLRGGTLQKAIEQDRAAGLYPFFVSTTVGTTSCCSADNLTEIGPICKEYDIWLHVDAAYAGGSQICEEFRYLFDGIQYAWSVNTNANKWLLTNFDCSCFWVKDRYKLTQALVVDPLYLQHSHSEESIDYRHWGIPLSRRFRALKLWFVIRIYGVEGLRKYIRNHVALAKSFENKVKQDPRFEIMNKVQLGLVCFRMKGSNQMNQKLLSTINASGKLHMVPASLNDKYVIRFCVCREEACESDMVYAWEVIKAVATEIEKTEVGSEPSSPVPEPVRRMSKETQDILKGLSERRFTLARQTSTINEIIARASVDMTDDEVMLPRSRRGSLFPACAFIDDFAGANERERRASLMDLGLDKMGASSFRRQSDSSVTGIRVPSGSSSFHEHEVIEEGEESVPDNGKPSSETNNEI</sequence>
<dbReference type="EMBL" id="CAXLJM020000007">
    <property type="protein sequence ID" value="CAL8074884.1"/>
    <property type="molecule type" value="Genomic_DNA"/>
</dbReference>
<dbReference type="Gene3D" id="3.40.640.10">
    <property type="entry name" value="Type I PLP-dependent aspartate aminotransferase-like (Major domain)"/>
    <property type="match status" value="1"/>
</dbReference>
<dbReference type="Gene3D" id="3.90.1150.10">
    <property type="entry name" value="Aspartate Aminotransferase, domain 1"/>
    <property type="match status" value="1"/>
</dbReference>
<name>A0ABP1PY12_9HEXA</name>
<dbReference type="InterPro" id="IPR015424">
    <property type="entry name" value="PyrdxlP-dep_Trfase"/>
</dbReference>
<feature type="region of interest" description="Disordered" evidence="6">
    <location>
        <begin position="577"/>
        <end position="626"/>
    </location>
</feature>
<keyword evidence="8" id="KW-1185">Reference proteome</keyword>
<dbReference type="PROSITE" id="PS00392">
    <property type="entry name" value="DDC_GAD_HDC_YDC"/>
    <property type="match status" value="1"/>
</dbReference>
<evidence type="ECO:0000256" key="5">
    <source>
        <dbReference type="ARBA" id="ARBA00023239"/>
    </source>
</evidence>
<dbReference type="InterPro" id="IPR010977">
    <property type="entry name" value="Aromatic_deC"/>
</dbReference>
<dbReference type="PANTHER" id="PTHR11999">
    <property type="entry name" value="GROUP II PYRIDOXAL-5-PHOSPHATE DECARBOXYLASE"/>
    <property type="match status" value="1"/>
</dbReference>
<dbReference type="PRINTS" id="PR00800">
    <property type="entry name" value="YHDCRBOXLASE"/>
</dbReference>
<evidence type="ECO:0000313" key="7">
    <source>
        <dbReference type="EMBL" id="CAL8074884.1"/>
    </source>
</evidence>
<organism evidence="7 8">
    <name type="scientific">Orchesella dallaii</name>
    <dbReference type="NCBI Taxonomy" id="48710"/>
    <lineage>
        <taxon>Eukaryota</taxon>
        <taxon>Metazoa</taxon>
        <taxon>Ecdysozoa</taxon>
        <taxon>Arthropoda</taxon>
        <taxon>Hexapoda</taxon>
        <taxon>Collembola</taxon>
        <taxon>Entomobryomorpha</taxon>
        <taxon>Entomobryoidea</taxon>
        <taxon>Orchesellidae</taxon>
        <taxon>Orchesellinae</taxon>
        <taxon>Orchesella</taxon>
    </lineage>
</organism>
<feature type="compositionally biased region" description="Polar residues" evidence="6">
    <location>
        <begin position="584"/>
        <end position="598"/>
    </location>
</feature>
<evidence type="ECO:0000256" key="3">
    <source>
        <dbReference type="ARBA" id="ARBA00022793"/>
    </source>
</evidence>
<comment type="similarity">
    <text evidence="2">Belongs to the group II decarboxylase family.</text>
</comment>
<proteinExistence type="inferred from homology"/>
<evidence type="ECO:0000256" key="1">
    <source>
        <dbReference type="ARBA" id="ARBA00001933"/>
    </source>
</evidence>
<evidence type="ECO:0000256" key="4">
    <source>
        <dbReference type="ARBA" id="ARBA00022898"/>
    </source>
</evidence>
<keyword evidence="5" id="KW-0456">Lyase</keyword>
<gene>
    <name evidence="7" type="ORF">ODALV1_LOCUS3025</name>
</gene>
<dbReference type="Pfam" id="PF00282">
    <property type="entry name" value="Pyridoxal_deC"/>
    <property type="match status" value="1"/>
</dbReference>
<dbReference type="Proteomes" id="UP001642540">
    <property type="component" value="Unassembled WGS sequence"/>
</dbReference>
<evidence type="ECO:0008006" key="9">
    <source>
        <dbReference type="Google" id="ProtNLM"/>
    </source>
</evidence>
<dbReference type="InterPro" id="IPR015422">
    <property type="entry name" value="PyrdxlP-dep_Trfase_small"/>
</dbReference>
<protein>
    <recommendedName>
        <fullName evidence="9">Tyrosine decarboxylase</fullName>
    </recommendedName>
</protein>
<dbReference type="SUPFAM" id="SSF53383">
    <property type="entry name" value="PLP-dependent transferases"/>
    <property type="match status" value="1"/>
</dbReference>
<dbReference type="InterPro" id="IPR015421">
    <property type="entry name" value="PyrdxlP-dep_Trfase_major"/>
</dbReference>
<dbReference type="PANTHER" id="PTHR11999:SF70">
    <property type="entry name" value="MIP05841P"/>
    <property type="match status" value="1"/>
</dbReference>
<comment type="caution">
    <text evidence="7">The sequence shown here is derived from an EMBL/GenBank/DDBJ whole genome shotgun (WGS) entry which is preliminary data.</text>
</comment>
<dbReference type="Gene3D" id="1.20.1340.10">
    <property type="entry name" value="dopa decarboxylase, N-terminal domain"/>
    <property type="match status" value="1"/>
</dbReference>
<dbReference type="CDD" id="cd06450">
    <property type="entry name" value="DOPA_deC_like"/>
    <property type="match status" value="1"/>
</dbReference>
<accession>A0ABP1PY12</accession>
<evidence type="ECO:0000256" key="6">
    <source>
        <dbReference type="SAM" id="MobiDB-lite"/>
    </source>
</evidence>
<evidence type="ECO:0000256" key="2">
    <source>
        <dbReference type="ARBA" id="ARBA00009533"/>
    </source>
</evidence>
<evidence type="ECO:0000313" key="8">
    <source>
        <dbReference type="Proteomes" id="UP001642540"/>
    </source>
</evidence>
<dbReference type="InterPro" id="IPR021115">
    <property type="entry name" value="Pyridoxal-P_BS"/>
</dbReference>
<keyword evidence="3" id="KW-0210">Decarboxylase</keyword>
<comment type="cofactor">
    <cofactor evidence="1">
        <name>pyridoxal 5'-phosphate</name>
        <dbReference type="ChEBI" id="CHEBI:597326"/>
    </cofactor>
</comment>
<dbReference type="InterPro" id="IPR002129">
    <property type="entry name" value="PyrdxlP-dep_de-COase"/>
</dbReference>
<feature type="compositionally biased region" description="Polar residues" evidence="6">
    <location>
        <begin position="617"/>
        <end position="626"/>
    </location>
</feature>
<keyword evidence="4" id="KW-0663">Pyridoxal phosphate</keyword>